<proteinExistence type="predicted"/>
<dbReference type="Proteomes" id="UP000321175">
    <property type="component" value="Unassembled WGS sequence"/>
</dbReference>
<sequence>MRDNQLGKKKWLILVSIGVVLVLLMTIEVKKMSEPTEREKQVAFLIEHEEEMAEFVKQQNEKVDKVVFDWNSLEQEIVGNGLPQGAGEVFIIRIQIIDKKDKEINSFGFAIDPDNINRPKKIEKMYTINANYDYYSCSHRREKSL</sequence>
<keyword evidence="3" id="KW-1185">Reference proteome</keyword>
<evidence type="ECO:0000313" key="2">
    <source>
        <dbReference type="EMBL" id="GEL80319.1"/>
    </source>
</evidence>
<comment type="caution">
    <text evidence="2">The sequence shown here is derived from an EMBL/GenBank/DDBJ whole genome shotgun (WGS) entry which is preliminary data.</text>
</comment>
<evidence type="ECO:0008006" key="4">
    <source>
        <dbReference type="Google" id="ProtNLM"/>
    </source>
</evidence>
<organism evidence="2 3">
    <name type="scientific">Enterococcus mundtii</name>
    <dbReference type="NCBI Taxonomy" id="53346"/>
    <lineage>
        <taxon>Bacteria</taxon>
        <taxon>Bacillati</taxon>
        <taxon>Bacillota</taxon>
        <taxon>Bacilli</taxon>
        <taxon>Lactobacillales</taxon>
        <taxon>Enterococcaceae</taxon>
        <taxon>Enterococcus</taxon>
    </lineage>
</organism>
<gene>
    <name evidence="2" type="ORF">EMU01_14630</name>
</gene>
<dbReference type="EMBL" id="BJWA01000009">
    <property type="protein sequence ID" value="GEL80319.1"/>
    <property type="molecule type" value="Genomic_DNA"/>
</dbReference>
<feature type="transmembrane region" description="Helical" evidence="1">
    <location>
        <begin position="12"/>
        <end position="29"/>
    </location>
</feature>
<keyword evidence="1" id="KW-1133">Transmembrane helix</keyword>
<keyword evidence="1" id="KW-0812">Transmembrane</keyword>
<protein>
    <recommendedName>
        <fullName evidence="4">Lipoprotein</fullName>
    </recommendedName>
</protein>
<reference evidence="2 3" key="1">
    <citation type="submission" date="2019-07" db="EMBL/GenBank/DDBJ databases">
        <title>Whole genome shotgun sequence of Enterococcus mundtii NBRC 100490.</title>
        <authorList>
            <person name="Hosoyama A."/>
            <person name="Uohara A."/>
            <person name="Ohji S."/>
            <person name="Ichikawa N."/>
        </authorList>
    </citation>
    <scope>NUCLEOTIDE SEQUENCE [LARGE SCALE GENOMIC DNA]</scope>
    <source>
        <strain evidence="2 3">NBRC 100490</strain>
    </source>
</reference>
<evidence type="ECO:0000313" key="3">
    <source>
        <dbReference type="Proteomes" id="UP000321175"/>
    </source>
</evidence>
<accession>A0ABQ0VCW9</accession>
<keyword evidence="1" id="KW-0472">Membrane</keyword>
<name>A0ABQ0VCW9_ENTMU</name>
<evidence type="ECO:0000256" key="1">
    <source>
        <dbReference type="SAM" id="Phobius"/>
    </source>
</evidence>